<protein>
    <submittedName>
        <fullName evidence="1">Uncharacterized protein</fullName>
    </submittedName>
</protein>
<evidence type="ECO:0000313" key="2">
    <source>
        <dbReference type="Proteomes" id="UP000290289"/>
    </source>
</evidence>
<dbReference type="EMBL" id="RDQH01000341">
    <property type="protein sequence ID" value="RXH74974.1"/>
    <property type="molecule type" value="Genomic_DNA"/>
</dbReference>
<reference evidence="1 2" key="1">
    <citation type="submission" date="2018-10" db="EMBL/GenBank/DDBJ databases">
        <title>A high-quality apple genome assembly.</title>
        <authorList>
            <person name="Hu J."/>
        </authorList>
    </citation>
    <scope>NUCLEOTIDE SEQUENCE [LARGE SCALE GENOMIC DNA]</scope>
    <source>
        <strain evidence="2">cv. HFTH1</strain>
        <tissue evidence="1">Young leaf</tissue>
    </source>
</reference>
<organism evidence="1 2">
    <name type="scientific">Malus domestica</name>
    <name type="common">Apple</name>
    <name type="synonym">Pyrus malus</name>
    <dbReference type="NCBI Taxonomy" id="3750"/>
    <lineage>
        <taxon>Eukaryota</taxon>
        <taxon>Viridiplantae</taxon>
        <taxon>Streptophyta</taxon>
        <taxon>Embryophyta</taxon>
        <taxon>Tracheophyta</taxon>
        <taxon>Spermatophyta</taxon>
        <taxon>Magnoliopsida</taxon>
        <taxon>eudicotyledons</taxon>
        <taxon>Gunneridae</taxon>
        <taxon>Pentapetalae</taxon>
        <taxon>rosids</taxon>
        <taxon>fabids</taxon>
        <taxon>Rosales</taxon>
        <taxon>Rosaceae</taxon>
        <taxon>Amygdaloideae</taxon>
        <taxon>Maleae</taxon>
        <taxon>Malus</taxon>
    </lineage>
</organism>
<dbReference type="PANTHER" id="PTHR36081:SF1">
    <property type="entry name" value="CELL WALL INTEGRITY_STRESS RESPONSE COMPONENT"/>
    <property type="match status" value="1"/>
</dbReference>
<comment type="caution">
    <text evidence="1">The sequence shown here is derived from an EMBL/GenBank/DDBJ whole genome shotgun (WGS) entry which is preliminary data.</text>
</comment>
<keyword evidence="2" id="KW-1185">Reference proteome</keyword>
<sequence length="282" mass="30864">MALSRKHAAPIFFLPPLLHRVNSLRSTTRISTSPPMAFAHHPISILLKTSKHPKTSILKSPLPLPPSFSSISLPLKPRNLSLLLRSRIPGHKGNYSSPPSAQVEPQEYQASSAADAFTNFKASSAAHHRWEPISLRGHETATVAALAKKYGSDITVVVIDEQQKVRLSAGISLKVCVLSHVEFGYYNFEYLSYTKYKLLERLVEGNKSTAIIGEVADDLNLDLVVISMEAIHSKHIDANLLAGLKNFIIPSFHQIKDIGVLLIGQQPKESSGTTELGPPPCV</sequence>
<dbReference type="STRING" id="3750.A0A498HXV3"/>
<accession>A0A498HXV3</accession>
<proteinExistence type="predicted"/>
<evidence type="ECO:0000313" key="1">
    <source>
        <dbReference type="EMBL" id="RXH74974.1"/>
    </source>
</evidence>
<dbReference type="AlphaFoldDB" id="A0A498HXV3"/>
<dbReference type="PANTHER" id="PTHR36081">
    <property type="entry name" value="CELL WALL INTEGRITY/STRESS RESPONSE COMPONENT"/>
    <property type="match status" value="1"/>
</dbReference>
<gene>
    <name evidence="1" type="ORF">DVH24_029695</name>
</gene>
<name>A0A498HXV3_MALDO</name>
<dbReference type="Proteomes" id="UP000290289">
    <property type="component" value="Chromosome 15"/>
</dbReference>